<evidence type="ECO:0000313" key="8">
    <source>
        <dbReference type="Proteomes" id="UP000245207"/>
    </source>
</evidence>
<keyword evidence="3 4" id="KW-0833">Ubl conjugation pathway</keyword>
<evidence type="ECO:0000256" key="3">
    <source>
        <dbReference type="ARBA" id="ARBA00022786"/>
    </source>
</evidence>
<dbReference type="PANTHER" id="PTHR11165">
    <property type="entry name" value="SKP1"/>
    <property type="match status" value="1"/>
</dbReference>
<feature type="domain" description="SKP1 component dimerisation" evidence="5">
    <location>
        <begin position="110"/>
        <end position="156"/>
    </location>
</feature>
<dbReference type="UniPathway" id="UPA00143"/>
<comment type="function">
    <text evidence="4">Involved in ubiquitination and subsequent proteasomal degradation of target proteins. Together with CUL1, RBX1 and a F-box protein, it forms a SCF E3 ubiquitin ligase complex. The functional specificity of this complex depends on the type of F-box protein. In the SCF complex, it serves as an adapter that links the F-box protein to CUL1.</text>
</comment>
<evidence type="ECO:0000259" key="6">
    <source>
        <dbReference type="Pfam" id="PF03931"/>
    </source>
</evidence>
<dbReference type="GO" id="GO:0016567">
    <property type="term" value="P:protein ubiquitination"/>
    <property type="evidence" value="ECO:0007669"/>
    <property type="project" value="UniProtKB-UniRule"/>
</dbReference>
<feature type="domain" description="SKP1 component POZ" evidence="6">
    <location>
        <begin position="7"/>
        <end position="67"/>
    </location>
</feature>
<comment type="subunit">
    <text evidence="4">Part of a SCF (SKP1-cullin-F-box) protein ligase complex.</text>
</comment>
<evidence type="ECO:0000313" key="7">
    <source>
        <dbReference type="EMBL" id="PWA99242.1"/>
    </source>
</evidence>
<protein>
    <recommendedName>
        <fullName evidence="4">SKP1-like protein</fullName>
    </recommendedName>
</protein>
<dbReference type="OrthoDB" id="7827685at2759"/>
<dbReference type="InterPro" id="IPR016897">
    <property type="entry name" value="SKP1"/>
</dbReference>
<dbReference type="Gene3D" id="3.30.710.10">
    <property type="entry name" value="Potassium Channel Kv1.1, Chain A"/>
    <property type="match status" value="1"/>
</dbReference>
<comment type="pathway">
    <text evidence="1 4">Protein modification; protein ubiquitination.</text>
</comment>
<dbReference type="FunFam" id="3.30.710.10:FF:000026">
    <property type="entry name" value="E3 ubiquitin ligase complex SCF subunit"/>
    <property type="match status" value="1"/>
</dbReference>
<dbReference type="SUPFAM" id="SSF81382">
    <property type="entry name" value="Skp1 dimerisation domain-like"/>
    <property type="match status" value="1"/>
</dbReference>
<keyword evidence="8" id="KW-1185">Reference proteome</keyword>
<dbReference type="AlphaFoldDB" id="A0A2U1QMN0"/>
<evidence type="ECO:0000256" key="2">
    <source>
        <dbReference type="ARBA" id="ARBA00009993"/>
    </source>
</evidence>
<reference evidence="7 8" key="1">
    <citation type="journal article" date="2018" name="Mol. Plant">
        <title>The genome of Artemisia annua provides insight into the evolution of Asteraceae family and artemisinin biosynthesis.</title>
        <authorList>
            <person name="Shen Q."/>
            <person name="Zhang L."/>
            <person name="Liao Z."/>
            <person name="Wang S."/>
            <person name="Yan T."/>
            <person name="Shi P."/>
            <person name="Liu M."/>
            <person name="Fu X."/>
            <person name="Pan Q."/>
            <person name="Wang Y."/>
            <person name="Lv Z."/>
            <person name="Lu X."/>
            <person name="Zhang F."/>
            <person name="Jiang W."/>
            <person name="Ma Y."/>
            <person name="Chen M."/>
            <person name="Hao X."/>
            <person name="Li L."/>
            <person name="Tang Y."/>
            <person name="Lv G."/>
            <person name="Zhou Y."/>
            <person name="Sun X."/>
            <person name="Brodelius P.E."/>
            <person name="Rose J.K.C."/>
            <person name="Tang K."/>
        </authorList>
    </citation>
    <scope>NUCLEOTIDE SEQUENCE [LARGE SCALE GENOMIC DNA]</scope>
    <source>
        <strain evidence="8">cv. Huhao1</strain>
        <tissue evidence="7">Leaf</tissue>
    </source>
</reference>
<sequence>MSSSSSKMVVLKSSDGETFEIDESVALESQTIRKMIEDESADHSVIPLPNITGTILSKVIEYLKKHVETPENDDNMVEKDLKSFDAEFVKVNQDTLYDLITAAHNLNINSLLDMLCEAFAGMLRGKNVEELRKLLRVVNDFTPEEEEEIRRETAWAFE</sequence>
<dbReference type="Pfam" id="PF03931">
    <property type="entry name" value="Skp1_POZ"/>
    <property type="match status" value="1"/>
</dbReference>
<dbReference type="InterPro" id="IPR036296">
    <property type="entry name" value="SKP1-like_dim_sf"/>
</dbReference>
<dbReference type="PIRSF" id="PIRSF028729">
    <property type="entry name" value="E3_ubiquit_lig_SCF_Skp"/>
    <property type="match status" value="1"/>
</dbReference>
<accession>A0A2U1QMN0</accession>
<comment type="similarity">
    <text evidence="2 4">Belongs to the SKP1 family.</text>
</comment>
<dbReference type="CDD" id="cd18322">
    <property type="entry name" value="BTB_POZ_SKP1"/>
    <property type="match status" value="1"/>
</dbReference>
<dbReference type="GO" id="GO:0009867">
    <property type="term" value="P:jasmonic acid mediated signaling pathway"/>
    <property type="evidence" value="ECO:0007669"/>
    <property type="project" value="UniProtKB-ARBA"/>
</dbReference>
<dbReference type="InterPro" id="IPR016072">
    <property type="entry name" value="Skp1_comp_dimer"/>
</dbReference>
<dbReference type="InterPro" id="IPR016073">
    <property type="entry name" value="Skp1_comp_POZ"/>
</dbReference>
<dbReference type="SUPFAM" id="SSF54695">
    <property type="entry name" value="POZ domain"/>
    <property type="match status" value="1"/>
</dbReference>
<dbReference type="SMART" id="SM00512">
    <property type="entry name" value="Skp1"/>
    <property type="match status" value="1"/>
</dbReference>
<dbReference type="EMBL" id="PKPP01000029">
    <property type="protein sequence ID" value="PWA99242.1"/>
    <property type="molecule type" value="Genomic_DNA"/>
</dbReference>
<organism evidence="7 8">
    <name type="scientific">Artemisia annua</name>
    <name type="common">Sweet wormwood</name>
    <dbReference type="NCBI Taxonomy" id="35608"/>
    <lineage>
        <taxon>Eukaryota</taxon>
        <taxon>Viridiplantae</taxon>
        <taxon>Streptophyta</taxon>
        <taxon>Embryophyta</taxon>
        <taxon>Tracheophyta</taxon>
        <taxon>Spermatophyta</taxon>
        <taxon>Magnoliopsida</taxon>
        <taxon>eudicotyledons</taxon>
        <taxon>Gunneridae</taxon>
        <taxon>Pentapetalae</taxon>
        <taxon>asterids</taxon>
        <taxon>campanulids</taxon>
        <taxon>Asterales</taxon>
        <taxon>Asteraceae</taxon>
        <taxon>Asteroideae</taxon>
        <taxon>Anthemideae</taxon>
        <taxon>Artemisiinae</taxon>
        <taxon>Artemisia</taxon>
    </lineage>
</organism>
<evidence type="ECO:0000256" key="4">
    <source>
        <dbReference type="PIRNR" id="PIRNR028729"/>
    </source>
</evidence>
<dbReference type="Proteomes" id="UP000245207">
    <property type="component" value="Unassembled WGS sequence"/>
</dbReference>
<dbReference type="STRING" id="35608.A0A2U1QMN0"/>
<gene>
    <name evidence="7" type="ORF">CTI12_AA010720</name>
</gene>
<name>A0A2U1QMN0_ARTAN</name>
<evidence type="ECO:0000259" key="5">
    <source>
        <dbReference type="Pfam" id="PF01466"/>
    </source>
</evidence>
<dbReference type="InterPro" id="IPR011333">
    <property type="entry name" value="SKP1/BTB/POZ_sf"/>
</dbReference>
<evidence type="ECO:0000256" key="1">
    <source>
        <dbReference type="ARBA" id="ARBA00004906"/>
    </source>
</evidence>
<dbReference type="GO" id="GO:0006511">
    <property type="term" value="P:ubiquitin-dependent protein catabolic process"/>
    <property type="evidence" value="ECO:0007669"/>
    <property type="project" value="InterPro"/>
</dbReference>
<comment type="caution">
    <text evidence="7">The sequence shown here is derived from an EMBL/GenBank/DDBJ whole genome shotgun (WGS) entry which is preliminary data.</text>
</comment>
<proteinExistence type="inferred from homology"/>
<dbReference type="InterPro" id="IPR001232">
    <property type="entry name" value="SKP1-like"/>
</dbReference>
<dbReference type="Pfam" id="PF01466">
    <property type="entry name" value="Skp1"/>
    <property type="match status" value="1"/>
</dbReference>